<dbReference type="OrthoDB" id="1060944at2759"/>
<evidence type="ECO:0000256" key="3">
    <source>
        <dbReference type="ARBA" id="ARBA00023907"/>
    </source>
</evidence>
<evidence type="ECO:0000256" key="7">
    <source>
        <dbReference type="PROSITE-ProRule" id="PRU00023"/>
    </source>
</evidence>
<dbReference type="PROSITE" id="PS50297">
    <property type="entry name" value="ANK_REP_REGION"/>
    <property type="match status" value="4"/>
</dbReference>
<gene>
    <name evidence="11" type="primary">LOC109483910</name>
</gene>
<dbReference type="Gene3D" id="1.10.533.10">
    <property type="entry name" value="Death Domain, Fas"/>
    <property type="match status" value="1"/>
</dbReference>
<dbReference type="InterPro" id="IPR001611">
    <property type="entry name" value="Leu-rich_rpt"/>
</dbReference>
<dbReference type="GO" id="GO:0005737">
    <property type="term" value="C:cytoplasm"/>
    <property type="evidence" value="ECO:0007669"/>
    <property type="project" value="TreeGrafter"/>
</dbReference>
<feature type="compositionally biased region" description="Basic and acidic residues" evidence="8">
    <location>
        <begin position="624"/>
        <end position="633"/>
    </location>
</feature>
<feature type="repeat" description="ANK" evidence="7">
    <location>
        <begin position="36"/>
        <end position="68"/>
    </location>
</feature>
<dbReference type="InterPro" id="IPR050216">
    <property type="entry name" value="LRR_domain-containing"/>
</dbReference>
<dbReference type="InterPro" id="IPR032675">
    <property type="entry name" value="LRR_dom_sf"/>
</dbReference>
<dbReference type="Pfam" id="PF20706">
    <property type="entry name" value="GT4-conflict"/>
    <property type="match status" value="1"/>
</dbReference>
<proteinExistence type="predicted"/>
<accession>A0A6P5A032</accession>
<dbReference type="Pfam" id="PF12796">
    <property type="entry name" value="Ank_2"/>
    <property type="match status" value="2"/>
</dbReference>
<reference evidence="11" key="1">
    <citation type="submission" date="2025-08" db="UniProtKB">
        <authorList>
            <consortium name="RefSeq"/>
        </authorList>
    </citation>
    <scope>IDENTIFICATION</scope>
    <source>
        <tissue evidence="11">Gonad</tissue>
    </source>
</reference>
<sequence length="1042" mass="115734">MEEKEQELREAARRGDEDKVKQLLAEGVNVNAANNGAWTALHKASENGHTGTVQALLTAGAAIDARSNSLWKWTALHSASEHGHTGTVQALLTAGATVDAPDSGRRTALDHASKHGHTGTVQALLTAGATVDTRNNENETPLHAAARRGHPECVRVLLRAGANTVIRNSDKETAEDLAVQEDVQQVFQLFKALQKPEKVDGLLTIDLSDKGLTSVPAEVFDIRDVEHLVLSNNRLKSIPEEIGQLQKLQRLELDNNLLTQLPQAITTLPNLQVIDLSDNKLETLPDGFSRLKQLRDLYIQYNAFKEIPEEVWSLHLIKFLDIGGNPLKCLPDKISQLTGLTQLFINDCQFDEFPRQVLQLEGLKKLHLGNWAGEGKPSLVPEDIGRLKNLQILGLQNSGLESLPECVGELVQLEVVDISGNRFTSVPEQIMNLSNIRKLHLSDNRISRLPLTLSRMARLVEMNIEDNPLTYPPPDVCKKGTAVIMDFLRREKGIELGKLFFLFSQNVTQRVEVEALAAVAGLTANERTNILGKDINWTCQANNVLLKWIEKDREASMDKLQRVLRECGMNQLADKADRLEAQPVKRPADTSGRPPAKRPAAGGSSGEGHQEDKLAQLRGGQKSRSQDGAEHPEVTSVLMVNNEYGESHRGSSTTNRQVAQFLQQRGATVHATALQASEDDKKCAKEDGVILHLPVRHPRDLRPPCPDWLTFDHIIRYPDIPQDLKCIVGHANVTSGAAKSIQENHREEAKLVIFNHDIPEETEYYKGAEKALAAGKKTEDILEDTKNADAVFSLGKRVYDYFEMKYMSLGESKPGQHFLFLPRPSPVFEAISIRPGGGQKVVLSVGRVTKVDKLKGHDLVARALGEVAEKITNVSLRVRGIDENDWEASKRILEENLHSGKIKPTLLPYGTQKDIAEDMQQAHLVLMPSRAEPFGLIGLEAIAAGIPVLISDKSGLADMIKDLIKEKKCPAEMRHRIVETSVRESDLGEDAREWAKKITDTLEYSEEEFKKAAEYKKKLLESKYWEESHQNLLRVCGLNKDE</sequence>
<dbReference type="CDD" id="cd03801">
    <property type="entry name" value="GT4_PimA-like"/>
    <property type="match status" value="1"/>
</dbReference>
<dbReference type="Gene3D" id="3.80.10.10">
    <property type="entry name" value="Ribonuclease Inhibitor"/>
    <property type="match status" value="1"/>
</dbReference>
<dbReference type="Gene3D" id="3.40.50.2000">
    <property type="entry name" value="Glycogen Phosphorylase B"/>
    <property type="match status" value="1"/>
</dbReference>
<dbReference type="InterPro" id="IPR055414">
    <property type="entry name" value="LRR_R13L4/SHOC2-like"/>
</dbReference>
<protein>
    <recommendedName>
        <fullName evidence="3">Leucine-rich repeat protein SHOC-2</fullName>
    </recommendedName>
    <alternativeName>
        <fullName evidence="6">Protein soc-2 homolog</fullName>
    </alternativeName>
    <alternativeName>
        <fullName evidence="4 5">protein Sur-8 homolog</fullName>
    </alternativeName>
</protein>
<feature type="repeat" description="ANK" evidence="7">
    <location>
        <begin position="104"/>
        <end position="136"/>
    </location>
</feature>
<dbReference type="SUPFAM" id="SSF48403">
    <property type="entry name" value="Ankyrin repeat"/>
    <property type="match status" value="1"/>
</dbReference>
<dbReference type="Pfam" id="PF13855">
    <property type="entry name" value="LRR_8"/>
    <property type="match status" value="1"/>
</dbReference>
<dbReference type="SMART" id="SM00364">
    <property type="entry name" value="LRR_BAC"/>
    <property type="match status" value="7"/>
</dbReference>
<keyword evidence="2" id="KW-0677">Repeat</keyword>
<name>A0A6P5A032_BRABE</name>
<dbReference type="AlphaFoldDB" id="A0A6P5A032"/>
<dbReference type="PANTHER" id="PTHR48051">
    <property type="match status" value="1"/>
</dbReference>
<dbReference type="CDD" id="cd01670">
    <property type="entry name" value="Death"/>
    <property type="match status" value="1"/>
</dbReference>
<keyword evidence="1" id="KW-0433">Leucine-rich repeat</keyword>
<feature type="repeat" description="ANK" evidence="7">
    <location>
        <begin position="137"/>
        <end position="169"/>
    </location>
</feature>
<dbReference type="InterPro" id="IPR003591">
    <property type="entry name" value="Leu-rich_rpt_typical-subtyp"/>
</dbReference>
<dbReference type="Proteomes" id="UP000515135">
    <property type="component" value="Unplaced"/>
</dbReference>
<keyword evidence="7" id="KW-0040">ANK repeat</keyword>
<dbReference type="KEGG" id="bbel:109483910"/>
<dbReference type="PROSITE" id="PS50017">
    <property type="entry name" value="DEATH_DOMAIN"/>
    <property type="match status" value="1"/>
</dbReference>
<organism evidence="10 11">
    <name type="scientific">Branchiostoma belcheri</name>
    <name type="common">Amphioxus</name>
    <dbReference type="NCBI Taxonomy" id="7741"/>
    <lineage>
        <taxon>Eukaryota</taxon>
        <taxon>Metazoa</taxon>
        <taxon>Chordata</taxon>
        <taxon>Cephalochordata</taxon>
        <taxon>Leptocardii</taxon>
        <taxon>Amphioxiformes</taxon>
        <taxon>Branchiostomatidae</taxon>
        <taxon>Branchiostoma</taxon>
    </lineage>
</organism>
<feature type="region of interest" description="Disordered" evidence="8">
    <location>
        <begin position="574"/>
        <end position="634"/>
    </location>
</feature>
<dbReference type="InterPro" id="IPR000488">
    <property type="entry name" value="Death_dom"/>
</dbReference>
<evidence type="ECO:0000256" key="6">
    <source>
        <dbReference type="ARBA" id="ARBA00032455"/>
    </source>
</evidence>
<dbReference type="RefSeq" id="XP_019642608.1">
    <property type="nucleotide sequence ID" value="XM_019787049.1"/>
</dbReference>
<evidence type="ECO:0000256" key="1">
    <source>
        <dbReference type="ARBA" id="ARBA00022614"/>
    </source>
</evidence>
<dbReference type="InterPro" id="IPR002110">
    <property type="entry name" value="Ankyrin_rpt"/>
</dbReference>
<feature type="domain" description="Death" evidence="9">
    <location>
        <begin position="540"/>
        <end position="580"/>
    </location>
</feature>
<dbReference type="Pfam" id="PF23598">
    <property type="entry name" value="LRR_14"/>
    <property type="match status" value="1"/>
</dbReference>
<dbReference type="GeneID" id="109483910"/>
<dbReference type="PROSITE" id="PS50088">
    <property type="entry name" value="ANK_REPEAT"/>
    <property type="match status" value="5"/>
</dbReference>
<evidence type="ECO:0000313" key="10">
    <source>
        <dbReference type="Proteomes" id="UP000515135"/>
    </source>
</evidence>
<dbReference type="InterPro" id="IPR036770">
    <property type="entry name" value="Ankyrin_rpt-contain_sf"/>
</dbReference>
<feature type="repeat" description="ANK" evidence="7">
    <location>
        <begin position="3"/>
        <end position="35"/>
    </location>
</feature>
<dbReference type="SMART" id="SM00248">
    <property type="entry name" value="ANK"/>
    <property type="match status" value="5"/>
</dbReference>
<keyword evidence="10" id="KW-1185">Reference proteome</keyword>
<dbReference type="SUPFAM" id="SSF52058">
    <property type="entry name" value="L domain-like"/>
    <property type="match status" value="1"/>
</dbReference>
<evidence type="ECO:0000256" key="8">
    <source>
        <dbReference type="SAM" id="MobiDB-lite"/>
    </source>
</evidence>
<evidence type="ECO:0000259" key="9">
    <source>
        <dbReference type="PROSITE" id="PS50017"/>
    </source>
</evidence>
<evidence type="ECO:0000256" key="4">
    <source>
        <dbReference type="ARBA" id="ARBA00029588"/>
    </source>
</evidence>
<dbReference type="PROSITE" id="PS51450">
    <property type="entry name" value="LRR"/>
    <property type="match status" value="2"/>
</dbReference>
<dbReference type="InterPro" id="IPR011029">
    <property type="entry name" value="DEATH-like_dom_sf"/>
</dbReference>
<dbReference type="SUPFAM" id="SSF53756">
    <property type="entry name" value="UDP-Glycosyltransferase/glycogen phosphorylase"/>
    <property type="match status" value="1"/>
</dbReference>
<feature type="repeat" description="ANK" evidence="7">
    <location>
        <begin position="74"/>
        <end position="103"/>
    </location>
</feature>
<dbReference type="PANTHER" id="PTHR48051:SF54">
    <property type="entry name" value="LEUCINE-RICH REPEAT-CONTAINING PROTEIN"/>
    <property type="match status" value="1"/>
</dbReference>
<evidence type="ECO:0000256" key="2">
    <source>
        <dbReference type="ARBA" id="ARBA00022737"/>
    </source>
</evidence>
<dbReference type="Gene3D" id="1.25.40.20">
    <property type="entry name" value="Ankyrin repeat-containing domain"/>
    <property type="match status" value="2"/>
</dbReference>
<dbReference type="SMART" id="SM00369">
    <property type="entry name" value="LRR_TYP"/>
    <property type="match status" value="8"/>
</dbReference>
<dbReference type="Pfam" id="PF00560">
    <property type="entry name" value="LRR_1"/>
    <property type="match status" value="1"/>
</dbReference>
<dbReference type="GO" id="GO:0007165">
    <property type="term" value="P:signal transduction"/>
    <property type="evidence" value="ECO:0007669"/>
    <property type="project" value="InterPro"/>
</dbReference>
<evidence type="ECO:0000313" key="11">
    <source>
        <dbReference type="RefSeq" id="XP_019642608.1"/>
    </source>
</evidence>
<dbReference type="FunFam" id="3.40.50.2000:FF:000190">
    <property type="entry name" value="Uncharacterized protein"/>
    <property type="match status" value="1"/>
</dbReference>
<evidence type="ECO:0000256" key="5">
    <source>
        <dbReference type="ARBA" id="ARBA00029998"/>
    </source>
</evidence>